<keyword evidence="5 7" id="KW-1133">Transmembrane helix</keyword>
<keyword evidence="11" id="KW-1185">Reference proteome</keyword>
<keyword evidence="4 7" id="KW-0812">Transmembrane</keyword>
<protein>
    <recommendedName>
        <fullName evidence="7">GDP-mannose transporter</fullName>
        <shortName evidence="7">GMT</shortName>
    </recommendedName>
</protein>
<keyword evidence="7" id="KW-0813">Transport</keyword>
<proteinExistence type="inferred from homology"/>
<feature type="compositionally biased region" description="Basic and acidic residues" evidence="8">
    <location>
        <begin position="29"/>
        <end position="49"/>
    </location>
</feature>
<comment type="similarity">
    <text evidence="2 7">Belongs to the TPT transporter family. SLC35D subfamily.</text>
</comment>
<dbReference type="InterPro" id="IPR050186">
    <property type="entry name" value="TPT_transporter"/>
</dbReference>
<feature type="transmembrane region" description="Helical" evidence="7">
    <location>
        <begin position="247"/>
        <end position="268"/>
    </location>
</feature>
<accession>A0AA40CNY9</accession>
<feature type="transmembrane region" description="Helical" evidence="7">
    <location>
        <begin position="89"/>
        <end position="106"/>
    </location>
</feature>
<dbReference type="AlphaFoldDB" id="A0AA40CNY9"/>
<comment type="function">
    <text evidence="1 7">Involved in the import of GDP-mannose from the cytoplasm into the Golgi lumen.</text>
</comment>
<feature type="transmembrane region" description="Helical" evidence="7">
    <location>
        <begin position="369"/>
        <end position="389"/>
    </location>
</feature>
<comment type="caution">
    <text evidence="10">The sequence shown here is derived from an EMBL/GenBank/DDBJ whole genome shotgun (WGS) entry which is preliminary data.</text>
</comment>
<evidence type="ECO:0000256" key="8">
    <source>
        <dbReference type="SAM" id="MobiDB-lite"/>
    </source>
</evidence>
<dbReference type="PANTHER" id="PTHR11132">
    <property type="entry name" value="SOLUTE CARRIER FAMILY 35"/>
    <property type="match status" value="1"/>
</dbReference>
<keyword evidence="7" id="KW-0762">Sugar transport</keyword>
<feature type="region of interest" description="Disordered" evidence="8">
    <location>
        <begin position="1"/>
        <end position="58"/>
    </location>
</feature>
<evidence type="ECO:0000256" key="6">
    <source>
        <dbReference type="ARBA" id="ARBA00023136"/>
    </source>
</evidence>
<evidence type="ECO:0000256" key="7">
    <source>
        <dbReference type="RuleBase" id="RU367097"/>
    </source>
</evidence>
<feature type="domain" description="EamA" evidence="9">
    <location>
        <begin position="246"/>
        <end position="382"/>
    </location>
</feature>
<evidence type="ECO:0000256" key="3">
    <source>
        <dbReference type="ARBA" id="ARBA00011182"/>
    </source>
</evidence>
<keyword evidence="6 7" id="KW-0472">Membrane</keyword>
<dbReference type="InterPro" id="IPR000620">
    <property type="entry name" value="EamA_dom"/>
</dbReference>
<dbReference type="GO" id="GO:0030659">
    <property type="term" value="C:cytoplasmic vesicle membrane"/>
    <property type="evidence" value="ECO:0007669"/>
    <property type="project" value="UniProtKB-SubCell"/>
</dbReference>
<keyword evidence="7" id="KW-0968">Cytoplasmic vesicle</keyword>
<dbReference type="GO" id="GO:0005789">
    <property type="term" value="C:endoplasmic reticulum membrane"/>
    <property type="evidence" value="ECO:0007669"/>
    <property type="project" value="UniProtKB-SubCell"/>
</dbReference>
<dbReference type="EMBL" id="JAULSV010000004">
    <property type="protein sequence ID" value="KAK0645921.1"/>
    <property type="molecule type" value="Genomic_DNA"/>
</dbReference>
<dbReference type="GO" id="GO:0000139">
    <property type="term" value="C:Golgi membrane"/>
    <property type="evidence" value="ECO:0007669"/>
    <property type="project" value="UniProtKB-SubCell"/>
</dbReference>
<evidence type="ECO:0000256" key="5">
    <source>
        <dbReference type="ARBA" id="ARBA00022989"/>
    </source>
</evidence>
<name>A0AA40CNY9_9PEZI</name>
<evidence type="ECO:0000313" key="10">
    <source>
        <dbReference type="EMBL" id="KAK0645921.1"/>
    </source>
</evidence>
<evidence type="ECO:0000259" key="9">
    <source>
        <dbReference type="Pfam" id="PF00892"/>
    </source>
</evidence>
<evidence type="ECO:0000256" key="1">
    <source>
        <dbReference type="ARBA" id="ARBA00003420"/>
    </source>
</evidence>
<comment type="subunit">
    <text evidence="3 7">Homooligomer.</text>
</comment>
<evidence type="ECO:0000256" key="4">
    <source>
        <dbReference type="ARBA" id="ARBA00022692"/>
    </source>
</evidence>
<feature type="transmembrane region" description="Helical" evidence="7">
    <location>
        <begin position="209"/>
        <end position="227"/>
    </location>
</feature>
<feature type="transmembrane region" description="Helical" evidence="7">
    <location>
        <begin position="314"/>
        <end position="333"/>
    </location>
</feature>
<dbReference type="Pfam" id="PF00892">
    <property type="entry name" value="EamA"/>
    <property type="match status" value="1"/>
</dbReference>
<evidence type="ECO:0000256" key="2">
    <source>
        <dbReference type="ARBA" id="ARBA00010425"/>
    </source>
</evidence>
<gene>
    <name evidence="10" type="ORF">B0T16DRAFT_149428</name>
</gene>
<evidence type="ECO:0000313" key="11">
    <source>
        <dbReference type="Proteomes" id="UP001174936"/>
    </source>
</evidence>
<feature type="transmembrane region" description="Helical" evidence="7">
    <location>
        <begin position="280"/>
        <end position="302"/>
    </location>
</feature>
<dbReference type="Proteomes" id="UP001174936">
    <property type="component" value="Unassembled WGS sequence"/>
</dbReference>
<reference evidence="10" key="1">
    <citation type="submission" date="2023-06" db="EMBL/GenBank/DDBJ databases">
        <title>Genome-scale phylogeny and comparative genomics of the fungal order Sordariales.</title>
        <authorList>
            <consortium name="Lawrence Berkeley National Laboratory"/>
            <person name="Hensen N."/>
            <person name="Bonometti L."/>
            <person name="Westerberg I."/>
            <person name="Brannstrom I.O."/>
            <person name="Guillou S."/>
            <person name="Cros-Aarteil S."/>
            <person name="Calhoun S."/>
            <person name="Haridas S."/>
            <person name="Kuo A."/>
            <person name="Mondo S."/>
            <person name="Pangilinan J."/>
            <person name="Riley R."/>
            <person name="Labutti K."/>
            <person name="Andreopoulos B."/>
            <person name="Lipzen A."/>
            <person name="Chen C."/>
            <person name="Yanf M."/>
            <person name="Daum C."/>
            <person name="Ng V."/>
            <person name="Clum A."/>
            <person name="Steindorff A."/>
            <person name="Ohm R."/>
            <person name="Martin F."/>
            <person name="Silar P."/>
            <person name="Natvig D."/>
            <person name="Lalanne C."/>
            <person name="Gautier V."/>
            <person name="Ament-Velasquez S.L."/>
            <person name="Kruys A."/>
            <person name="Hutchinson M.I."/>
            <person name="Powell A.J."/>
            <person name="Barry K."/>
            <person name="Miller A.N."/>
            <person name="Grigoriev I.V."/>
            <person name="Debuchy R."/>
            <person name="Gladieux P."/>
            <person name="Thoren M.H."/>
            <person name="Johannesson H."/>
        </authorList>
    </citation>
    <scope>NUCLEOTIDE SEQUENCE</scope>
    <source>
        <strain evidence="10">SMH2532-1</strain>
    </source>
</reference>
<feature type="compositionally biased region" description="Polar residues" evidence="8">
    <location>
        <begin position="1"/>
        <end position="10"/>
    </location>
</feature>
<organism evidence="10 11">
    <name type="scientific">Cercophora newfieldiana</name>
    <dbReference type="NCBI Taxonomy" id="92897"/>
    <lineage>
        <taxon>Eukaryota</taxon>
        <taxon>Fungi</taxon>
        <taxon>Dikarya</taxon>
        <taxon>Ascomycota</taxon>
        <taxon>Pezizomycotina</taxon>
        <taxon>Sordariomycetes</taxon>
        <taxon>Sordariomycetidae</taxon>
        <taxon>Sordariales</taxon>
        <taxon>Lasiosphaeriaceae</taxon>
        <taxon>Cercophora</taxon>
    </lineage>
</organism>
<comment type="subcellular location">
    <subcellularLocation>
        <location evidence="7">Golgi apparatus membrane</location>
        <topology evidence="7">Multi-pass membrane protein</topology>
    </subcellularLocation>
    <subcellularLocation>
        <location evidence="7">Cytoplasmic vesicle membrane</location>
        <topology evidence="7">Multi-pass membrane protein</topology>
    </subcellularLocation>
    <subcellularLocation>
        <location evidence="7">Endoplasmic reticulum membrane</location>
        <topology evidence="7">Multi-pass membrane protein</topology>
    </subcellularLocation>
</comment>
<keyword evidence="7" id="KW-0333">Golgi apparatus</keyword>
<sequence>MSLSVEQMQRTDSFSSSSTATPTSPQENGNEKLAHMRFGDDEEKLRPPDELDIGFDEHEDDTLLRREVDDGHPQEETPPPPKTTSFTTAMMWMAVNTIATIGIVFTNKAIFSDPSLKLAQLSFAAFHFFLTWLVLWTISRPTTFAFFVPRRASLRDILPLSLTMALNVILPNLSLAFSSITFYQLARILLTPTVATMNYLLYGSTLPPRAVLALIPACLGVGIVSYYDSLPPSAPSLSTITTTSPLGVLFALLGVFFSSLYTIFISSYHRRLQMSSMQLLLNQAPVAAIALLYVIPFVDVFPESGVAALPASRWVLILLSGLFASLINISQFFIVAQTGPVSSTVVGHVKTCTIVAMGWVVSGRGVGDWSVVGVLIALGGIISYSVVMLREKAKEARR</sequence>
<keyword evidence="7" id="KW-0256">Endoplasmic reticulum</keyword>
<feature type="compositionally biased region" description="Low complexity" evidence="8">
    <location>
        <begin position="11"/>
        <end position="24"/>
    </location>
</feature>